<organism evidence="2 3">
    <name type="scientific">Pseudopithomyces chartarum</name>
    <dbReference type="NCBI Taxonomy" id="1892770"/>
    <lineage>
        <taxon>Eukaryota</taxon>
        <taxon>Fungi</taxon>
        <taxon>Dikarya</taxon>
        <taxon>Ascomycota</taxon>
        <taxon>Pezizomycotina</taxon>
        <taxon>Dothideomycetes</taxon>
        <taxon>Pleosporomycetidae</taxon>
        <taxon>Pleosporales</taxon>
        <taxon>Massarineae</taxon>
        <taxon>Didymosphaeriaceae</taxon>
        <taxon>Pseudopithomyces</taxon>
    </lineage>
</organism>
<comment type="caution">
    <text evidence="2">The sequence shown here is derived from an EMBL/GenBank/DDBJ whole genome shotgun (WGS) entry which is preliminary data.</text>
</comment>
<sequence>MQFSIVAVLLGLSAFAAATPMPQNGGRPVANGQCCVPNTSLKQDACNSPNGPGRCVPGGGGANCNGALDCVAQSNLVCDNNVQERGNTLCRAKTGNGGIIDGTKIIQNLGQAKVN</sequence>
<gene>
    <name evidence="2" type="ORF">GRF29_8g3056270</name>
</gene>
<proteinExistence type="predicted"/>
<feature type="signal peptide" evidence="1">
    <location>
        <begin position="1"/>
        <end position="18"/>
    </location>
</feature>
<name>A0AAN6RMR5_9PLEO</name>
<dbReference type="AlphaFoldDB" id="A0AAN6RMR5"/>
<keyword evidence="1" id="KW-0732">Signal</keyword>
<accession>A0AAN6RMR5</accession>
<evidence type="ECO:0000256" key="1">
    <source>
        <dbReference type="SAM" id="SignalP"/>
    </source>
</evidence>
<dbReference type="EMBL" id="WVTA01000002">
    <property type="protein sequence ID" value="KAK3216354.1"/>
    <property type="molecule type" value="Genomic_DNA"/>
</dbReference>
<protein>
    <submittedName>
        <fullName evidence="2">Uncharacterized protein</fullName>
    </submittedName>
</protein>
<evidence type="ECO:0000313" key="2">
    <source>
        <dbReference type="EMBL" id="KAK3216354.1"/>
    </source>
</evidence>
<feature type="chain" id="PRO_5042991199" evidence="1">
    <location>
        <begin position="19"/>
        <end position="115"/>
    </location>
</feature>
<dbReference type="Proteomes" id="UP001280581">
    <property type="component" value="Unassembled WGS sequence"/>
</dbReference>
<evidence type="ECO:0000313" key="3">
    <source>
        <dbReference type="Proteomes" id="UP001280581"/>
    </source>
</evidence>
<reference evidence="2 3" key="1">
    <citation type="submission" date="2021-02" db="EMBL/GenBank/DDBJ databases">
        <title>Genome assembly of Pseudopithomyces chartarum.</title>
        <authorList>
            <person name="Jauregui R."/>
            <person name="Singh J."/>
            <person name="Voisey C."/>
        </authorList>
    </citation>
    <scope>NUCLEOTIDE SEQUENCE [LARGE SCALE GENOMIC DNA]</scope>
    <source>
        <strain evidence="2 3">AGR01</strain>
    </source>
</reference>
<keyword evidence="3" id="KW-1185">Reference proteome</keyword>